<evidence type="ECO:0000313" key="7">
    <source>
        <dbReference type="EMBL" id="MZH56336.1"/>
    </source>
</evidence>
<dbReference type="EMBL" id="JAKTMA010000008">
    <property type="protein sequence ID" value="MCR0232389.1"/>
    <property type="molecule type" value="Genomic_DNA"/>
</dbReference>
<comment type="function">
    <text evidence="4">Produces ATP from ADP in the presence of a proton gradient across the membrane.</text>
</comment>
<dbReference type="GO" id="GO:0005524">
    <property type="term" value="F:ATP binding"/>
    <property type="evidence" value="ECO:0007669"/>
    <property type="project" value="UniProtKB-UniRule"/>
</dbReference>
<dbReference type="NCBIfam" id="TIGR00309">
    <property type="entry name" value="V_ATPase_subD"/>
    <property type="match status" value="1"/>
</dbReference>
<dbReference type="GO" id="GO:0042777">
    <property type="term" value="P:proton motive force-driven plasma membrane ATP synthesis"/>
    <property type="evidence" value="ECO:0007669"/>
    <property type="project" value="UniProtKB-UniRule"/>
</dbReference>
<reference evidence="7" key="1">
    <citation type="journal article" date="2019" name="Nat. Med.">
        <title>A library of human gut bacterial isolates paired with longitudinal multiomics data enables mechanistic microbiome research.</title>
        <authorList>
            <person name="Poyet M."/>
            <person name="Groussin M."/>
            <person name="Gibbons S.M."/>
            <person name="Avila-Pacheco J."/>
            <person name="Jiang X."/>
            <person name="Kearney S.M."/>
            <person name="Perrotta A.R."/>
            <person name="Berdy B."/>
            <person name="Zhao S."/>
            <person name="Lieberman T.D."/>
            <person name="Swanson P.K."/>
            <person name="Smith M."/>
            <person name="Roesemann S."/>
            <person name="Alexander J.E."/>
            <person name="Rich S.A."/>
            <person name="Livny J."/>
            <person name="Vlamakis H."/>
            <person name="Clish C."/>
            <person name="Bullock K."/>
            <person name="Deik A."/>
            <person name="Scott J."/>
            <person name="Pierce K.A."/>
            <person name="Xavier R.J."/>
            <person name="Alm E.J."/>
        </authorList>
    </citation>
    <scope>NUCLEOTIDE SEQUENCE</scope>
    <source>
        <strain evidence="7">BIOML-A12</strain>
    </source>
</reference>
<name>A0AAP2XS59_CLOIN</name>
<comment type="similarity">
    <text evidence="1 4">Belongs to the V-ATPase D subunit family.</text>
</comment>
<keyword evidence="3 4" id="KW-0406">Ion transport</keyword>
<proteinExistence type="inferred from homology"/>
<dbReference type="GO" id="GO:0046933">
    <property type="term" value="F:proton-transporting ATP synthase activity, rotational mechanism"/>
    <property type="evidence" value="ECO:0007669"/>
    <property type="project" value="UniProtKB-UniRule"/>
</dbReference>
<dbReference type="PANTHER" id="PTHR11671">
    <property type="entry name" value="V-TYPE ATP SYNTHASE SUBUNIT D"/>
    <property type="match status" value="1"/>
</dbReference>
<dbReference type="Gene3D" id="1.10.287.3240">
    <property type="match status" value="1"/>
</dbReference>
<evidence type="ECO:0000256" key="1">
    <source>
        <dbReference type="ARBA" id="ARBA00005850"/>
    </source>
</evidence>
<dbReference type="Proteomes" id="UP000604383">
    <property type="component" value="Unassembled WGS sequence"/>
</dbReference>
<comment type="caution">
    <text evidence="6">The sequence shown here is derived from an EMBL/GenBank/DDBJ whole genome shotgun (WGS) entry which is preliminary data.</text>
</comment>
<dbReference type="Pfam" id="PF01813">
    <property type="entry name" value="ATP-synt_D"/>
    <property type="match status" value="1"/>
</dbReference>
<keyword evidence="5" id="KW-0175">Coiled coil</keyword>
<accession>A0AAP2XS59</accession>
<evidence type="ECO:0000256" key="5">
    <source>
        <dbReference type="SAM" id="Coils"/>
    </source>
</evidence>
<sequence length="220" mass="25475">MANKQVFPTKGNLIATKKSNDLAHMGYELMDRKRNILTREMMSLMDDVKLLRDKITITYQKAYYALQQANMSLGVISDLVEAVPVDTGIHISYRSVMGVEIPKIQYDKQEYKLTYGLDHANSKLDYAYRCFYKVKEMTVILAEVENSVYRLANAIRKAQKRANALKNIVIPDFEHNIKFITDALEEKEREEFSRQKVIKATKDRRKAEESATQCHQLKVS</sequence>
<gene>
    <name evidence="4" type="primary">atpD</name>
    <name evidence="7" type="ORF">GT664_11400</name>
    <name evidence="6" type="ORF">MKC95_06345</name>
</gene>
<organism evidence="6 8">
    <name type="scientific">Clostridium innocuum</name>
    <dbReference type="NCBI Taxonomy" id="1522"/>
    <lineage>
        <taxon>Bacteria</taxon>
        <taxon>Bacillati</taxon>
        <taxon>Bacillota</taxon>
        <taxon>Clostridia</taxon>
        <taxon>Eubacteriales</taxon>
        <taxon>Clostridiaceae</taxon>
        <taxon>Clostridium</taxon>
    </lineage>
</organism>
<dbReference type="HAMAP" id="MF_00271">
    <property type="entry name" value="ATP_synth_D_arch"/>
    <property type="match status" value="1"/>
</dbReference>
<dbReference type="Proteomes" id="UP001203972">
    <property type="component" value="Unassembled WGS sequence"/>
</dbReference>
<dbReference type="AlphaFoldDB" id="A0AAP2XS59"/>
<dbReference type="InterPro" id="IPR002699">
    <property type="entry name" value="V_ATPase_D"/>
</dbReference>
<evidence type="ECO:0000256" key="4">
    <source>
        <dbReference type="HAMAP-Rule" id="MF_00271"/>
    </source>
</evidence>
<keyword evidence="4" id="KW-0375">Hydrogen ion transport</keyword>
<keyword evidence="4" id="KW-0066">ATP synthesis</keyword>
<evidence type="ECO:0000313" key="6">
    <source>
        <dbReference type="EMBL" id="MCR0232389.1"/>
    </source>
</evidence>
<evidence type="ECO:0000256" key="2">
    <source>
        <dbReference type="ARBA" id="ARBA00022448"/>
    </source>
</evidence>
<feature type="coiled-coil region" evidence="5">
    <location>
        <begin position="141"/>
        <end position="190"/>
    </location>
</feature>
<keyword evidence="2 4" id="KW-0813">Transport</keyword>
<evidence type="ECO:0000256" key="3">
    <source>
        <dbReference type="ARBA" id="ARBA00023065"/>
    </source>
</evidence>
<dbReference type="RefSeq" id="WP_008817714.1">
    <property type="nucleotide sequence ID" value="NZ_AP025565.1"/>
</dbReference>
<reference evidence="6" key="2">
    <citation type="journal article" date="2022" name="Clin. Infect. Dis.">
        <title>Association between Clostridium innocuum and antibiotic-associated diarrhea in adults and children: A cross-sectional study and comparative genomics analysis.</title>
        <authorList>
            <person name="Cherny K.E."/>
            <person name="Muscat E.B."/>
            <person name="Balaji A."/>
            <person name="Mukherjee J."/>
            <person name="Ozer E.A."/>
            <person name="Angarone M.P."/>
            <person name="Hauser A.R."/>
            <person name="Sichel J.S."/>
            <person name="Amponsah E."/>
            <person name="Kociolek L.K."/>
        </authorList>
    </citation>
    <scope>NUCLEOTIDE SEQUENCE</scope>
    <source>
        <strain evidence="6">NU1-AC-029v</strain>
    </source>
</reference>
<dbReference type="GO" id="GO:0046961">
    <property type="term" value="F:proton-transporting ATPase activity, rotational mechanism"/>
    <property type="evidence" value="ECO:0007669"/>
    <property type="project" value="InterPro"/>
</dbReference>
<dbReference type="EMBL" id="WWTN01000018">
    <property type="protein sequence ID" value="MZH56336.1"/>
    <property type="molecule type" value="Genomic_DNA"/>
</dbReference>
<protein>
    <recommendedName>
        <fullName evidence="4">V-type ATP synthase subunit D</fullName>
    </recommendedName>
    <alternativeName>
        <fullName evidence="4">V-ATPase subunit D</fullName>
    </alternativeName>
</protein>
<evidence type="ECO:0000313" key="8">
    <source>
        <dbReference type="Proteomes" id="UP001203972"/>
    </source>
</evidence>